<gene>
    <name evidence="4" type="ORF">V1634_14795</name>
    <name evidence="5" type="ORF">V1634_27230</name>
</gene>
<keyword evidence="2 4" id="KW-0808">Transferase</keyword>
<name>A0ABU7SDR3_9ACTN</name>
<dbReference type="PANTHER" id="PTHR30160:SF1">
    <property type="entry name" value="LIPOPOLYSACCHARIDE 1,2-N-ACETYLGLUCOSAMINETRANSFERASE-RELATED"/>
    <property type="match status" value="1"/>
</dbReference>
<dbReference type="Gene3D" id="3.40.50.2000">
    <property type="entry name" value="Glycogen Phosphorylase B"/>
    <property type="match status" value="2"/>
</dbReference>
<proteinExistence type="predicted"/>
<accession>A0ABU7SDR3</accession>
<feature type="region of interest" description="Disordered" evidence="3">
    <location>
        <begin position="278"/>
        <end position="310"/>
    </location>
</feature>
<dbReference type="InterPro" id="IPR002201">
    <property type="entry name" value="Glyco_trans_9"/>
</dbReference>
<evidence type="ECO:0000313" key="4">
    <source>
        <dbReference type="EMBL" id="MEE6308095.1"/>
    </source>
</evidence>
<reference evidence="4 6" key="1">
    <citation type="submission" date="2024-01" db="EMBL/GenBank/DDBJ databases">
        <title>Genome insights into Plantactinospora veratri sp. nov.</title>
        <authorList>
            <person name="Wang L."/>
        </authorList>
    </citation>
    <scope>NUCLEOTIDE SEQUENCE [LARGE SCALE GENOMIC DNA]</scope>
    <source>
        <strain evidence="4 6">NEAU-FHS4</strain>
    </source>
</reference>
<dbReference type="EC" id="2.4.-.-" evidence="4"/>
<comment type="caution">
    <text evidence="4">The sequence shown here is derived from an EMBL/GenBank/DDBJ whole genome shotgun (WGS) entry which is preliminary data.</text>
</comment>
<sequence length="346" mass="36272">MILVLRALGIGDLATAVPALRALRTAFAGDRLVLAAPRWLGPLVELVGGIDEQLDVDGLGPYRWPSAAPEVAVNLHGRGPQSHRLLRAAQPRQLMAFACPEAGHHVGPVWRPDEHEVDRWCRLLDWYGIATDPSDLALHRPAPGGLPVGASIVHPGAKAAERRWPPDRFAAVARELTRRGHRVVVTGSPGERGLAEEVAGRAGLPGSAVLAGRTDVGELAALVAHGRLVVAGDTGIGHLATGYGTPSVLLFGPVAPALWGPPVDRPWHRVLWAGPMAERQPRPAPAARKQDPAAPGRADAVRPGAGPVSAEGGVHPALAVLGVPQVLETVEQVEQVGRGRPAVTAR</sequence>
<evidence type="ECO:0000256" key="1">
    <source>
        <dbReference type="ARBA" id="ARBA00022676"/>
    </source>
</evidence>
<keyword evidence="1 4" id="KW-0328">Glycosyltransferase</keyword>
<dbReference type="Pfam" id="PF01075">
    <property type="entry name" value="Glyco_transf_9"/>
    <property type="match status" value="1"/>
</dbReference>
<organism evidence="4 6">
    <name type="scientific">Plantactinospora veratri</name>
    <dbReference type="NCBI Taxonomy" id="1436122"/>
    <lineage>
        <taxon>Bacteria</taxon>
        <taxon>Bacillati</taxon>
        <taxon>Actinomycetota</taxon>
        <taxon>Actinomycetes</taxon>
        <taxon>Micromonosporales</taxon>
        <taxon>Micromonosporaceae</taxon>
        <taxon>Plantactinospora</taxon>
    </lineage>
</organism>
<dbReference type="InterPro" id="IPR051199">
    <property type="entry name" value="LPS_LOS_Heptosyltrfase"/>
</dbReference>
<dbReference type="PANTHER" id="PTHR30160">
    <property type="entry name" value="TETRAACYLDISACCHARIDE 4'-KINASE-RELATED"/>
    <property type="match status" value="1"/>
</dbReference>
<dbReference type="Proteomes" id="UP001339911">
    <property type="component" value="Unassembled WGS sequence"/>
</dbReference>
<dbReference type="RefSeq" id="WP_331208365.1">
    <property type="nucleotide sequence ID" value="NZ_JAZGQL010000008.1"/>
</dbReference>
<keyword evidence="6" id="KW-1185">Reference proteome</keyword>
<evidence type="ECO:0000256" key="3">
    <source>
        <dbReference type="SAM" id="MobiDB-lite"/>
    </source>
</evidence>
<dbReference type="CDD" id="cd03789">
    <property type="entry name" value="GT9_LPS_heptosyltransferase"/>
    <property type="match status" value="1"/>
</dbReference>
<evidence type="ECO:0000256" key="2">
    <source>
        <dbReference type="ARBA" id="ARBA00022679"/>
    </source>
</evidence>
<dbReference type="SUPFAM" id="SSF53756">
    <property type="entry name" value="UDP-Glycosyltransferase/glycogen phosphorylase"/>
    <property type="match status" value="1"/>
</dbReference>
<dbReference type="GO" id="GO:0016757">
    <property type="term" value="F:glycosyltransferase activity"/>
    <property type="evidence" value="ECO:0007669"/>
    <property type="project" value="UniProtKB-KW"/>
</dbReference>
<evidence type="ECO:0000313" key="5">
    <source>
        <dbReference type="EMBL" id="MEE6310538.1"/>
    </source>
</evidence>
<dbReference type="EMBL" id="JAZGQL010000027">
    <property type="protein sequence ID" value="MEE6310538.1"/>
    <property type="molecule type" value="Genomic_DNA"/>
</dbReference>
<dbReference type="EMBL" id="JAZGQL010000008">
    <property type="protein sequence ID" value="MEE6308095.1"/>
    <property type="molecule type" value="Genomic_DNA"/>
</dbReference>
<protein>
    <submittedName>
        <fullName evidence="4">Glycosyltransferase family 9 protein</fullName>
        <ecNumber evidence="4">2.4.-.-</ecNumber>
    </submittedName>
</protein>
<evidence type="ECO:0000313" key="6">
    <source>
        <dbReference type="Proteomes" id="UP001339911"/>
    </source>
</evidence>